<dbReference type="SUPFAM" id="SSF47741">
    <property type="entry name" value="CO dehydrogenase ISP C-domain like"/>
    <property type="match status" value="1"/>
</dbReference>
<dbReference type="InterPro" id="IPR012675">
    <property type="entry name" value="Beta-grasp_dom_sf"/>
</dbReference>
<accession>A0A381NLV8</accession>
<dbReference type="PROSITE" id="PS51085">
    <property type="entry name" value="2FE2S_FER_2"/>
    <property type="match status" value="1"/>
</dbReference>
<feature type="region of interest" description="Disordered" evidence="6">
    <location>
        <begin position="1"/>
        <end position="25"/>
    </location>
</feature>
<gene>
    <name evidence="8" type="ORF">METZ01_LOCUS8364</name>
</gene>
<sequence>MRDKRKQGKNSGVIPEQDSDVKYFNPESQSRRDFLEGTGATVVAGAAATALGIPAASAQQTGSIATRTAITLVVNGARHSVEVEDRWTLAELLRDRLDLTGTKIGCNRSECGACTVLMNGQPVYSCSQLAVWVDGASIQTVEGLARNGQLSPVQEAFVENNGPQCGFCTPGQLMTATALLNSNPRPNPEEVREAMVGNLCRCSNYNAIVEAVVAAAEGENQGGVA</sequence>
<dbReference type="Pfam" id="PF00111">
    <property type="entry name" value="Fer2"/>
    <property type="match status" value="1"/>
</dbReference>
<dbReference type="InterPro" id="IPR036884">
    <property type="entry name" value="2Fe-2S-bd_dom_sf"/>
</dbReference>
<evidence type="ECO:0000259" key="7">
    <source>
        <dbReference type="PROSITE" id="PS51085"/>
    </source>
</evidence>
<dbReference type="InterPro" id="IPR001041">
    <property type="entry name" value="2Fe-2S_ferredoxin-type"/>
</dbReference>
<evidence type="ECO:0000256" key="6">
    <source>
        <dbReference type="SAM" id="MobiDB-lite"/>
    </source>
</evidence>
<organism evidence="8">
    <name type="scientific">marine metagenome</name>
    <dbReference type="NCBI Taxonomy" id="408172"/>
    <lineage>
        <taxon>unclassified sequences</taxon>
        <taxon>metagenomes</taxon>
        <taxon>ecological metagenomes</taxon>
    </lineage>
</organism>
<dbReference type="GO" id="GO:0051537">
    <property type="term" value="F:2 iron, 2 sulfur cluster binding"/>
    <property type="evidence" value="ECO:0007669"/>
    <property type="project" value="UniProtKB-KW"/>
</dbReference>
<evidence type="ECO:0000313" key="8">
    <source>
        <dbReference type="EMBL" id="SUZ55510.1"/>
    </source>
</evidence>
<dbReference type="CDD" id="cd00207">
    <property type="entry name" value="fer2"/>
    <property type="match status" value="1"/>
</dbReference>
<dbReference type="FunFam" id="1.10.150.120:FF:000003">
    <property type="entry name" value="Carbon monoxide dehydrogenase, small subunit"/>
    <property type="match status" value="1"/>
</dbReference>
<keyword evidence="3" id="KW-0560">Oxidoreductase</keyword>
<dbReference type="GO" id="GO:0016491">
    <property type="term" value="F:oxidoreductase activity"/>
    <property type="evidence" value="ECO:0007669"/>
    <property type="project" value="UniProtKB-KW"/>
</dbReference>
<dbReference type="Gene3D" id="3.10.20.30">
    <property type="match status" value="1"/>
</dbReference>
<dbReference type="FunFam" id="3.10.20.30:FF:000020">
    <property type="entry name" value="Xanthine dehydrogenase iron-sulfur subunit"/>
    <property type="match status" value="1"/>
</dbReference>
<dbReference type="InterPro" id="IPR051452">
    <property type="entry name" value="Diverse_Oxidoreductases"/>
</dbReference>
<dbReference type="PANTHER" id="PTHR44379:SF5">
    <property type="entry name" value="OXIDOREDUCTASE WITH IRON-SULFUR SUBUNIT"/>
    <property type="match status" value="1"/>
</dbReference>
<feature type="domain" description="2Fe-2S ferredoxin-type" evidence="7">
    <location>
        <begin position="68"/>
        <end position="144"/>
    </location>
</feature>
<keyword evidence="1" id="KW-0001">2Fe-2S</keyword>
<dbReference type="Gene3D" id="1.10.150.120">
    <property type="entry name" value="[2Fe-2S]-binding domain"/>
    <property type="match status" value="1"/>
</dbReference>
<dbReference type="GO" id="GO:0046872">
    <property type="term" value="F:metal ion binding"/>
    <property type="evidence" value="ECO:0007669"/>
    <property type="project" value="UniProtKB-KW"/>
</dbReference>
<evidence type="ECO:0000256" key="5">
    <source>
        <dbReference type="ARBA" id="ARBA00023014"/>
    </source>
</evidence>
<dbReference type="NCBIfam" id="TIGR01409">
    <property type="entry name" value="TAT_signal_seq"/>
    <property type="match status" value="1"/>
</dbReference>
<dbReference type="AlphaFoldDB" id="A0A381NLV8"/>
<dbReference type="InterPro" id="IPR006311">
    <property type="entry name" value="TAT_signal"/>
</dbReference>
<dbReference type="PANTHER" id="PTHR44379">
    <property type="entry name" value="OXIDOREDUCTASE WITH IRON-SULFUR SUBUNIT"/>
    <property type="match status" value="1"/>
</dbReference>
<dbReference type="EMBL" id="UINC01000444">
    <property type="protein sequence ID" value="SUZ55510.1"/>
    <property type="molecule type" value="Genomic_DNA"/>
</dbReference>
<dbReference type="PROSITE" id="PS51318">
    <property type="entry name" value="TAT"/>
    <property type="match status" value="1"/>
</dbReference>
<keyword evidence="4" id="KW-0408">Iron</keyword>
<proteinExistence type="predicted"/>
<evidence type="ECO:0000256" key="2">
    <source>
        <dbReference type="ARBA" id="ARBA00022723"/>
    </source>
</evidence>
<reference evidence="8" key="1">
    <citation type="submission" date="2018-05" db="EMBL/GenBank/DDBJ databases">
        <authorList>
            <person name="Lanie J.A."/>
            <person name="Ng W.-L."/>
            <person name="Kazmierczak K.M."/>
            <person name="Andrzejewski T.M."/>
            <person name="Davidsen T.M."/>
            <person name="Wayne K.J."/>
            <person name="Tettelin H."/>
            <person name="Glass J.I."/>
            <person name="Rusch D."/>
            <person name="Podicherti R."/>
            <person name="Tsui H.-C.T."/>
            <person name="Winkler M.E."/>
        </authorList>
    </citation>
    <scope>NUCLEOTIDE SEQUENCE</scope>
</reference>
<protein>
    <recommendedName>
        <fullName evidence="7">2Fe-2S ferredoxin-type domain-containing protein</fullName>
    </recommendedName>
</protein>
<evidence type="ECO:0000256" key="1">
    <source>
        <dbReference type="ARBA" id="ARBA00022714"/>
    </source>
</evidence>
<evidence type="ECO:0000256" key="3">
    <source>
        <dbReference type="ARBA" id="ARBA00023002"/>
    </source>
</evidence>
<dbReference type="InterPro" id="IPR036010">
    <property type="entry name" value="2Fe-2S_ferredoxin-like_sf"/>
</dbReference>
<dbReference type="InterPro" id="IPR002888">
    <property type="entry name" value="2Fe-2S-bd"/>
</dbReference>
<keyword evidence="5" id="KW-0411">Iron-sulfur</keyword>
<evidence type="ECO:0000256" key="4">
    <source>
        <dbReference type="ARBA" id="ARBA00023004"/>
    </source>
</evidence>
<keyword evidence="2" id="KW-0479">Metal-binding</keyword>
<name>A0A381NLV8_9ZZZZ</name>
<dbReference type="SUPFAM" id="SSF54292">
    <property type="entry name" value="2Fe-2S ferredoxin-like"/>
    <property type="match status" value="1"/>
</dbReference>
<dbReference type="Pfam" id="PF01799">
    <property type="entry name" value="Fer2_2"/>
    <property type="match status" value="1"/>
</dbReference>
<dbReference type="InterPro" id="IPR019546">
    <property type="entry name" value="TAT_signal_bac_arc"/>
</dbReference>